<dbReference type="PROSITE" id="PS50075">
    <property type="entry name" value="CARRIER"/>
    <property type="match status" value="1"/>
</dbReference>
<dbReference type="SUPFAM" id="SSF47336">
    <property type="entry name" value="ACP-like"/>
    <property type="match status" value="1"/>
</dbReference>
<dbReference type="InterPro" id="IPR036736">
    <property type="entry name" value="ACP-like_sf"/>
</dbReference>
<reference evidence="2 3" key="1">
    <citation type="submission" date="2016-01" db="EMBL/GenBank/DDBJ databases">
        <authorList>
            <person name="Oliw E.H."/>
        </authorList>
    </citation>
    <scope>NUCLEOTIDE SEQUENCE [LARGE SCALE GENOMIC DNA]</scope>
    <source>
        <strain evidence="2 3">Zutra 3-1</strain>
    </source>
</reference>
<dbReference type="Gene3D" id="1.10.1200.10">
    <property type="entry name" value="ACP-like"/>
    <property type="match status" value="1"/>
</dbReference>
<dbReference type="AlphaFoldDB" id="A0A1S7RH29"/>
<gene>
    <name evidence="2" type="ORF">AGR7C_Lc160069</name>
</gene>
<dbReference type="EMBL" id="FBWG01000034">
    <property type="protein sequence ID" value="CUX52413.1"/>
    <property type="molecule type" value="Genomic_DNA"/>
</dbReference>
<proteinExistence type="predicted"/>
<dbReference type="InterPro" id="IPR009081">
    <property type="entry name" value="PP-bd_ACP"/>
</dbReference>
<organism evidence="2 3">
    <name type="scientific">Agrobacterium deltaense Zutra 3/1</name>
    <dbReference type="NCBI Taxonomy" id="1183427"/>
    <lineage>
        <taxon>Bacteria</taxon>
        <taxon>Pseudomonadati</taxon>
        <taxon>Pseudomonadota</taxon>
        <taxon>Alphaproteobacteria</taxon>
        <taxon>Hyphomicrobiales</taxon>
        <taxon>Rhizobiaceae</taxon>
        <taxon>Rhizobium/Agrobacterium group</taxon>
        <taxon>Agrobacterium</taxon>
    </lineage>
</organism>
<feature type="domain" description="Carrier" evidence="1">
    <location>
        <begin position="12"/>
        <end position="89"/>
    </location>
</feature>
<evidence type="ECO:0000313" key="2">
    <source>
        <dbReference type="EMBL" id="CUX52413.1"/>
    </source>
</evidence>
<accession>A0A1S7RH29</accession>
<name>A0A1S7RH29_9HYPH</name>
<dbReference type="Pfam" id="PF00550">
    <property type="entry name" value="PP-binding"/>
    <property type="match status" value="1"/>
</dbReference>
<evidence type="ECO:0000259" key="1">
    <source>
        <dbReference type="PROSITE" id="PS50075"/>
    </source>
</evidence>
<evidence type="ECO:0000313" key="3">
    <source>
        <dbReference type="Proteomes" id="UP000191987"/>
    </source>
</evidence>
<dbReference type="Proteomes" id="UP000191987">
    <property type="component" value="Unassembled WGS sequence"/>
</dbReference>
<dbReference type="RefSeq" id="WP_080820544.1">
    <property type="nucleotide sequence ID" value="NZ_LT009749.1"/>
</dbReference>
<sequence>MNEPAIAADAMPEAETMMTELKALIARVLDDEVRDIEPGDNLFGRGLHSLALMRLMPPLSQLAGTRLDYDDLARRPTLAAWQALIERSRAGH</sequence>
<protein>
    <submittedName>
        <fullName evidence="2">Isochorismatase of siderophore biosynthesis</fullName>
    </submittedName>
</protein>